<feature type="compositionally biased region" description="Basic and acidic residues" evidence="7">
    <location>
        <begin position="1"/>
        <end position="10"/>
    </location>
</feature>
<feature type="region of interest" description="Disordered" evidence="7">
    <location>
        <begin position="144"/>
        <end position="287"/>
    </location>
</feature>
<reference evidence="10" key="1">
    <citation type="submission" date="2023-03" db="EMBL/GenBank/DDBJ databases">
        <title>Massive genome expansion in bonnet fungi (Mycena s.s.) driven by repeated elements and novel gene families across ecological guilds.</title>
        <authorList>
            <consortium name="Lawrence Berkeley National Laboratory"/>
            <person name="Harder C.B."/>
            <person name="Miyauchi S."/>
            <person name="Viragh M."/>
            <person name="Kuo A."/>
            <person name="Thoen E."/>
            <person name="Andreopoulos B."/>
            <person name="Lu D."/>
            <person name="Skrede I."/>
            <person name="Drula E."/>
            <person name="Henrissat B."/>
            <person name="Morin E."/>
            <person name="Kohler A."/>
            <person name="Barry K."/>
            <person name="LaButti K."/>
            <person name="Morin E."/>
            <person name="Salamov A."/>
            <person name="Lipzen A."/>
            <person name="Mereny Z."/>
            <person name="Hegedus B."/>
            <person name="Baldrian P."/>
            <person name="Stursova M."/>
            <person name="Weitz H."/>
            <person name="Taylor A."/>
            <person name="Grigoriev I.V."/>
            <person name="Nagy L.G."/>
            <person name="Martin F."/>
            <person name="Kauserud H."/>
        </authorList>
    </citation>
    <scope>NUCLEOTIDE SEQUENCE</scope>
    <source>
        <strain evidence="10">CBHHK002</strain>
    </source>
</reference>
<feature type="region of interest" description="Disordered" evidence="7">
    <location>
        <begin position="695"/>
        <end position="720"/>
    </location>
</feature>
<dbReference type="PANTHER" id="PTHR18934:SF99">
    <property type="entry name" value="ATP-DEPENDENT RNA HELICASE DHX37-RELATED"/>
    <property type="match status" value="1"/>
</dbReference>
<keyword evidence="4 10" id="KW-0378">Hydrolase</keyword>
<keyword evidence="6" id="KW-0067">ATP-binding</keyword>
<dbReference type="InterPro" id="IPR048333">
    <property type="entry name" value="HA2_WH"/>
</dbReference>
<dbReference type="SMART" id="SM00847">
    <property type="entry name" value="HA2"/>
    <property type="match status" value="1"/>
</dbReference>
<keyword evidence="3" id="KW-0547">Nucleotide-binding</keyword>
<dbReference type="GO" id="GO:0000462">
    <property type="term" value="P:maturation of SSU-rRNA from tricistronic rRNA transcript (SSU-rRNA, 5.8S rRNA, LSU-rRNA)"/>
    <property type="evidence" value="ECO:0007669"/>
    <property type="project" value="TreeGrafter"/>
</dbReference>
<organism evidence="10 11">
    <name type="scientific">Mycena albidolilacea</name>
    <dbReference type="NCBI Taxonomy" id="1033008"/>
    <lineage>
        <taxon>Eukaryota</taxon>
        <taxon>Fungi</taxon>
        <taxon>Dikarya</taxon>
        <taxon>Basidiomycota</taxon>
        <taxon>Agaricomycotina</taxon>
        <taxon>Agaricomycetes</taxon>
        <taxon>Agaricomycetidae</taxon>
        <taxon>Agaricales</taxon>
        <taxon>Marasmiineae</taxon>
        <taxon>Mycenaceae</taxon>
        <taxon>Mycena</taxon>
    </lineage>
</organism>
<name>A0AAD7ARY3_9AGAR</name>
<dbReference type="CDD" id="cd18791">
    <property type="entry name" value="SF2_C_RHA"/>
    <property type="match status" value="1"/>
</dbReference>
<evidence type="ECO:0000313" key="11">
    <source>
        <dbReference type="Proteomes" id="UP001218218"/>
    </source>
</evidence>
<dbReference type="PROSITE" id="PS51194">
    <property type="entry name" value="HELICASE_CTER"/>
    <property type="match status" value="1"/>
</dbReference>
<dbReference type="Gene3D" id="1.20.120.1080">
    <property type="match status" value="1"/>
</dbReference>
<dbReference type="InterPro" id="IPR011709">
    <property type="entry name" value="DEAD-box_helicase_OB_fold"/>
</dbReference>
<feature type="domain" description="Helicase ATP-binding" evidence="8">
    <location>
        <begin position="390"/>
        <end position="568"/>
    </location>
</feature>
<dbReference type="FunFam" id="3.40.50.300:FF:002693">
    <property type="entry name" value="Predicted protein"/>
    <property type="match status" value="1"/>
</dbReference>
<dbReference type="SUPFAM" id="SSF52540">
    <property type="entry name" value="P-loop containing nucleoside triphosphate hydrolases"/>
    <property type="match status" value="1"/>
</dbReference>
<feature type="compositionally biased region" description="Basic and acidic residues" evidence="7">
    <location>
        <begin position="300"/>
        <end position="312"/>
    </location>
</feature>
<evidence type="ECO:0000256" key="4">
    <source>
        <dbReference type="ARBA" id="ARBA00022801"/>
    </source>
</evidence>
<dbReference type="EMBL" id="JARIHO010000002">
    <property type="protein sequence ID" value="KAJ7366863.1"/>
    <property type="molecule type" value="Genomic_DNA"/>
</dbReference>
<dbReference type="PROSITE" id="PS00690">
    <property type="entry name" value="DEAH_ATP_HELICASE"/>
    <property type="match status" value="1"/>
</dbReference>
<evidence type="ECO:0000256" key="7">
    <source>
        <dbReference type="SAM" id="MobiDB-lite"/>
    </source>
</evidence>
<dbReference type="Pfam" id="PF00271">
    <property type="entry name" value="Helicase_C"/>
    <property type="match status" value="1"/>
</dbReference>
<feature type="compositionally biased region" description="Basic and acidic residues" evidence="7">
    <location>
        <begin position="144"/>
        <end position="156"/>
    </location>
</feature>
<dbReference type="GO" id="GO:0016787">
    <property type="term" value="F:hydrolase activity"/>
    <property type="evidence" value="ECO:0007669"/>
    <property type="project" value="UniProtKB-KW"/>
</dbReference>
<evidence type="ECO:0000256" key="5">
    <source>
        <dbReference type="ARBA" id="ARBA00022806"/>
    </source>
</evidence>
<dbReference type="InterPro" id="IPR001650">
    <property type="entry name" value="Helicase_C-like"/>
</dbReference>
<dbReference type="PROSITE" id="PS51192">
    <property type="entry name" value="HELICASE_ATP_BIND_1"/>
    <property type="match status" value="1"/>
</dbReference>
<feature type="region of interest" description="Disordered" evidence="7">
    <location>
        <begin position="1"/>
        <end position="41"/>
    </location>
</feature>
<dbReference type="InterPro" id="IPR002464">
    <property type="entry name" value="DNA/RNA_helicase_DEAH_CS"/>
</dbReference>
<evidence type="ECO:0000259" key="9">
    <source>
        <dbReference type="PROSITE" id="PS51194"/>
    </source>
</evidence>
<feature type="compositionally biased region" description="Basic residues" evidence="7">
    <location>
        <begin position="219"/>
        <end position="231"/>
    </location>
</feature>
<comment type="similarity">
    <text evidence="1">Belongs to the DEAD box helicase family. DEAH subfamily.</text>
</comment>
<dbReference type="EC" id="3.6.4.13" evidence="2"/>
<dbReference type="GO" id="GO:0005730">
    <property type="term" value="C:nucleolus"/>
    <property type="evidence" value="ECO:0007669"/>
    <property type="project" value="TreeGrafter"/>
</dbReference>
<protein>
    <recommendedName>
        <fullName evidence="2">RNA helicase</fullName>
        <ecNumber evidence="2">3.6.4.13</ecNumber>
    </recommendedName>
</protein>
<dbReference type="GO" id="GO:0003724">
    <property type="term" value="F:RNA helicase activity"/>
    <property type="evidence" value="ECO:0007669"/>
    <property type="project" value="UniProtKB-EC"/>
</dbReference>
<dbReference type="Pfam" id="PF00270">
    <property type="entry name" value="DEAD"/>
    <property type="match status" value="1"/>
</dbReference>
<accession>A0AAD7ARY3</accession>
<dbReference type="AlphaFoldDB" id="A0AAD7ARY3"/>
<evidence type="ECO:0000256" key="3">
    <source>
        <dbReference type="ARBA" id="ARBA00022741"/>
    </source>
</evidence>
<dbReference type="InterPro" id="IPR014001">
    <property type="entry name" value="Helicase_ATP-bd"/>
</dbReference>
<dbReference type="Gene3D" id="3.40.50.300">
    <property type="entry name" value="P-loop containing nucleotide triphosphate hydrolases"/>
    <property type="match status" value="3"/>
</dbReference>
<evidence type="ECO:0000256" key="2">
    <source>
        <dbReference type="ARBA" id="ARBA00012552"/>
    </source>
</evidence>
<dbReference type="Pfam" id="PF07717">
    <property type="entry name" value="OB_NTP_bind"/>
    <property type="match status" value="1"/>
</dbReference>
<feature type="region of interest" description="Disordered" evidence="7">
    <location>
        <begin position="300"/>
        <end position="338"/>
    </location>
</feature>
<feature type="domain" description="Helicase C-terminal" evidence="9">
    <location>
        <begin position="680"/>
        <end position="855"/>
    </location>
</feature>
<feature type="compositionally biased region" description="Low complexity" evidence="7">
    <location>
        <begin position="263"/>
        <end position="273"/>
    </location>
</feature>
<proteinExistence type="inferred from homology"/>
<dbReference type="SMART" id="SM00490">
    <property type="entry name" value="HELICc"/>
    <property type="match status" value="1"/>
</dbReference>
<dbReference type="GO" id="GO:1990904">
    <property type="term" value="C:ribonucleoprotein complex"/>
    <property type="evidence" value="ECO:0007669"/>
    <property type="project" value="UniProtKB-ARBA"/>
</dbReference>
<dbReference type="SMART" id="SM00487">
    <property type="entry name" value="DEXDc"/>
    <property type="match status" value="1"/>
</dbReference>
<keyword evidence="5" id="KW-0347">Helicase</keyword>
<dbReference type="Pfam" id="PF21010">
    <property type="entry name" value="HA2_C"/>
    <property type="match status" value="1"/>
</dbReference>
<dbReference type="InterPro" id="IPR007502">
    <property type="entry name" value="Helicase-assoc_dom"/>
</dbReference>
<feature type="compositionally biased region" description="Pro residues" evidence="7">
    <location>
        <begin position="313"/>
        <end position="323"/>
    </location>
</feature>
<feature type="compositionally biased region" description="Low complexity" evidence="7">
    <location>
        <begin position="239"/>
        <end position="253"/>
    </location>
</feature>
<evidence type="ECO:0000256" key="1">
    <source>
        <dbReference type="ARBA" id="ARBA00008792"/>
    </source>
</evidence>
<feature type="compositionally biased region" description="Acidic residues" evidence="7">
    <location>
        <begin position="695"/>
        <end position="707"/>
    </location>
</feature>
<gene>
    <name evidence="10" type="ORF">DFH08DRAFT_835724</name>
</gene>
<sequence length="1203" mass="131316">MSHPQREKFNSKARQSTAGPSKKKGKKAASNTVDASVHDPNADIIVPKTKEELLLQKKEKLRAELAAQSDSKWNSKKRKRLDKYIEKKLKKEERVLIFEKLAQSQATLPTTIHLQSSATLGTGKAITHRDRLDKLEDKEIRRALDGRAGKRRRQDDNYAVTGPDNDMDEDKSHSEDDAVPPIQINDSSNPPPAPSASASVGSALQRNPDGSVVAPKIIPRSKKAAFKRWDRKKTAPAVESDSSFDSSDSANDSSEGEEEEDSSSGSESDVGAAELEDVEPAAPKRSFKDWALQQLSIAKGHDIPTESNDERPVSPPLLPSGPPPRKKQKTTDSKRGPLGADLQLATSAFAQHVLHSTSPSSLKSVLVTRPSDVVEARILLPIVTEEQPLMEAVLLNPVVIICGETGSGKTTQVPQFLYEAGFGSPGSDNPGMIGVTQPRRVAAMSMAARVAHEMSLSSSKVSYQIRYDATVSPSTSIKFMTDGVLLRELATDFLLTKYSVIIIDEAHERSMNTDILIGVLSRVLKLREDMWKAGTADVKPLRLIIMSATLRVSDFAENRTLFPTPPPVINVAARQHPVTVHFNRRTFSDYVTEAVKKTTKIHTRLPPGGILIFLTGQNEITGVCRKLEAKFGVKALERKRRQRLAAESTVDIEHDGADDGEIRPAQADVEAEDLDLGDLQAGDLALDVDADMADEDPEALDSDEDTEEHQLDKELGLDSSDADAPMHIVPLYSLLPSEKQMLVFKPPPPGSRLVVVSTNVAETSLTIPGIRYVVDCGRAKERRYDIANGVQAFQVSWISKASAAQRAGRAGRTGPGHCYRLYSSALYEHHFDQFSKPEILRMPIEGVVLQMKSMHIDAVVNFPFPTPPDRTTLYKAEKVLGHLGALGVASSVAKGLTGAGVQSQSVDGQITELGRLMSLFPLSPRFSRMLVSGQQQGCLSYIISIVSALSVGDPFLHDEGLGSDHDSEEDEGNSTEDGTRRKAFFTTQHTHSALGNFTSDVFRILSVVGAYEFAGGGHKFCEQHFVRPKAMEEIHKLRAQISNIVQANFPGADAGFVPKILPPNDLQLKVLRQLLAAGFIDQVAVRKDRIEQTSSAGVKYATSKGVPYKALGISEDVFIHPSSVLANTPPPDYVVFSEVIRTTRVWIKGVTVINPAWLSSLANGSLCTFSKPTKNVNGELMVIPRFGPEGWELPAMKAENIKH</sequence>
<dbReference type="GO" id="GO:0003723">
    <property type="term" value="F:RNA binding"/>
    <property type="evidence" value="ECO:0007669"/>
    <property type="project" value="TreeGrafter"/>
</dbReference>
<evidence type="ECO:0000256" key="6">
    <source>
        <dbReference type="ARBA" id="ARBA00022840"/>
    </source>
</evidence>
<evidence type="ECO:0000259" key="8">
    <source>
        <dbReference type="PROSITE" id="PS51192"/>
    </source>
</evidence>
<feature type="region of interest" description="Disordered" evidence="7">
    <location>
        <begin position="959"/>
        <end position="978"/>
    </location>
</feature>
<dbReference type="GO" id="GO:0005524">
    <property type="term" value="F:ATP binding"/>
    <property type="evidence" value="ECO:0007669"/>
    <property type="project" value="UniProtKB-KW"/>
</dbReference>
<keyword evidence="11" id="KW-1185">Reference proteome</keyword>
<evidence type="ECO:0000313" key="10">
    <source>
        <dbReference type="EMBL" id="KAJ7366863.1"/>
    </source>
</evidence>
<comment type="caution">
    <text evidence="10">The sequence shown here is derived from an EMBL/GenBank/DDBJ whole genome shotgun (WGS) entry which is preliminary data.</text>
</comment>
<dbReference type="Pfam" id="PF04408">
    <property type="entry name" value="WHD_HA2"/>
    <property type="match status" value="1"/>
</dbReference>
<dbReference type="InterPro" id="IPR027417">
    <property type="entry name" value="P-loop_NTPase"/>
</dbReference>
<dbReference type="PANTHER" id="PTHR18934">
    <property type="entry name" value="ATP-DEPENDENT RNA HELICASE"/>
    <property type="match status" value="1"/>
</dbReference>
<dbReference type="Proteomes" id="UP001218218">
    <property type="component" value="Unassembled WGS sequence"/>
</dbReference>
<dbReference type="CDD" id="cd17982">
    <property type="entry name" value="DEXHc_DHX37"/>
    <property type="match status" value="1"/>
</dbReference>
<dbReference type="InterPro" id="IPR011545">
    <property type="entry name" value="DEAD/DEAH_box_helicase_dom"/>
</dbReference>